<keyword evidence="4 7" id="KW-0812">Transmembrane</keyword>
<feature type="transmembrane region" description="Helical" evidence="7">
    <location>
        <begin position="108"/>
        <end position="127"/>
    </location>
</feature>
<name>A0A6M1PKH7_9BACL</name>
<dbReference type="EMBL" id="JAAKGU010000004">
    <property type="protein sequence ID" value="NGM82812.1"/>
    <property type="molecule type" value="Genomic_DNA"/>
</dbReference>
<evidence type="ECO:0000256" key="1">
    <source>
        <dbReference type="ARBA" id="ARBA00004651"/>
    </source>
</evidence>
<keyword evidence="6 7" id="KW-0472">Membrane</keyword>
<dbReference type="CDD" id="cd06261">
    <property type="entry name" value="TM_PBP2"/>
    <property type="match status" value="1"/>
</dbReference>
<evidence type="ECO:0000259" key="8">
    <source>
        <dbReference type="PROSITE" id="PS50928"/>
    </source>
</evidence>
<keyword evidence="2 7" id="KW-0813">Transport</keyword>
<dbReference type="GO" id="GO:0055085">
    <property type="term" value="P:transmembrane transport"/>
    <property type="evidence" value="ECO:0007669"/>
    <property type="project" value="InterPro"/>
</dbReference>
<reference evidence="9 10" key="1">
    <citation type="submission" date="2020-02" db="EMBL/GenBank/DDBJ databases">
        <authorList>
            <person name="Gao J."/>
            <person name="Sun J."/>
        </authorList>
    </citation>
    <scope>NUCLEOTIDE SEQUENCE [LARGE SCALE GENOMIC DNA]</scope>
    <source>
        <strain evidence="9 10">7124</strain>
    </source>
</reference>
<evidence type="ECO:0000256" key="4">
    <source>
        <dbReference type="ARBA" id="ARBA00022692"/>
    </source>
</evidence>
<evidence type="ECO:0000256" key="2">
    <source>
        <dbReference type="ARBA" id="ARBA00022448"/>
    </source>
</evidence>
<dbReference type="InterPro" id="IPR035906">
    <property type="entry name" value="MetI-like_sf"/>
</dbReference>
<dbReference type="InterPro" id="IPR000515">
    <property type="entry name" value="MetI-like"/>
</dbReference>
<dbReference type="PANTHER" id="PTHR43744:SF9">
    <property type="entry name" value="POLYGALACTURONAN_RHAMNOGALACTURONAN TRANSPORT SYSTEM PERMEASE PROTEIN YTCP"/>
    <property type="match status" value="1"/>
</dbReference>
<organism evidence="9 10">
    <name type="scientific">Paenibacillus apii</name>
    <dbReference type="NCBI Taxonomy" id="1850370"/>
    <lineage>
        <taxon>Bacteria</taxon>
        <taxon>Bacillati</taxon>
        <taxon>Bacillota</taxon>
        <taxon>Bacilli</taxon>
        <taxon>Bacillales</taxon>
        <taxon>Paenibacillaceae</taxon>
        <taxon>Paenibacillus</taxon>
    </lineage>
</organism>
<feature type="transmembrane region" description="Helical" evidence="7">
    <location>
        <begin position="139"/>
        <end position="159"/>
    </location>
</feature>
<dbReference type="AlphaFoldDB" id="A0A6M1PKH7"/>
<comment type="similarity">
    <text evidence="7">Belongs to the binding-protein-dependent transport system permease family.</text>
</comment>
<proteinExistence type="inferred from homology"/>
<evidence type="ECO:0000256" key="7">
    <source>
        <dbReference type="RuleBase" id="RU363032"/>
    </source>
</evidence>
<feature type="transmembrane region" description="Helical" evidence="7">
    <location>
        <begin position="72"/>
        <end position="96"/>
    </location>
</feature>
<keyword evidence="3" id="KW-1003">Cell membrane</keyword>
<feature type="transmembrane region" description="Helical" evidence="7">
    <location>
        <begin position="12"/>
        <end position="32"/>
    </location>
</feature>
<evidence type="ECO:0000313" key="10">
    <source>
        <dbReference type="Proteomes" id="UP000480151"/>
    </source>
</evidence>
<accession>A0A6M1PKH7</accession>
<sequence length="291" mass="32184">MVEQKNRFADFIIYSVLAFACVVTILPILHVFNLSLTSASEVHKSNLLLWPKEITFQAYKYLFSTNALVKSFYITAFITIIGTLLNLILTIAGAYALSKPELPGYRGFMVYIVIPMMFNAGMIPSYLLIKNLGLLNSVWALILTGAVSAFNLILMRNFIMGLPGSLEEAAKIDGCSEWTVLFRILIPISKPAIATIGLFYGVYHWNEFFLGVLYLSDSSKWPLQVLLRTIVFDNNMSNVAALNTLSTAGQAVEPANIQAASIIFAALPVLVVYPFLQRYFVKGMVLGAVKG</sequence>
<keyword evidence="10" id="KW-1185">Reference proteome</keyword>
<dbReference type="SUPFAM" id="SSF161098">
    <property type="entry name" value="MetI-like"/>
    <property type="match status" value="1"/>
</dbReference>
<feature type="transmembrane region" description="Helical" evidence="7">
    <location>
        <begin position="257"/>
        <end position="276"/>
    </location>
</feature>
<gene>
    <name evidence="9" type="ORF">G5B47_10340</name>
</gene>
<dbReference type="Gene3D" id="1.10.3720.10">
    <property type="entry name" value="MetI-like"/>
    <property type="match status" value="1"/>
</dbReference>
<evidence type="ECO:0000256" key="5">
    <source>
        <dbReference type="ARBA" id="ARBA00022989"/>
    </source>
</evidence>
<dbReference type="Pfam" id="PF00528">
    <property type="entry name" value="BPD_transp_1"/>
    <property type="match status" value="1"/>
</dbReference>
<evidence type="ECO:0000313" key="9">
    <source>
        <dbReference type="EMBL" id="NGM82812.1"/>
    </source>
</evidence>
<feature type="domain" description="ABC transmembrane type-1" evidence="8">
    <location>
        <begin position="72"/>
        <end position="276"/>
    </location>
</feature>
<dbReference type="PROSITE" id="PS51257">
    <property type="entry name" value="PROKAR_LIPOPROTEIN"/>
    <property type="match status" value="1"/>
</dbReference>
<evidence type="ECO:0000256" key="3">
    <source>
        <dbReference type="ARBA" id="ARBA00022475"/>
    </source>
</evidence>
<comment type="caution">
    <text evidence="9">The sequence shown here is derived from an EMBL/GenBank/DDBJ whole genome shotgun (WGS) entry which is preliminary data.</text>
</comment>
<keyword evidence="5 7" id="KW-1133">Transmembrane helix</keyword>
<dbReference type="RefSeq" id="WP_165097588.1">
    <property type="nucleotide sequence ID" value="NZ_JAAKGU010000004.1"/>
</dbReference>
<dbReference type="PROSITE" id="PS50928">
    <property type="entry name" value="ABC_TM1"/>
    <property type="match status" value="1"/>
</dbReference>
<dbReference type="PANTHER" id="PTHR43744">
    <property type="entry name" value="ABC TRANSPORTER PERMEASE PROTEIN MG189-RELATED-RELATED"/>
    <property type="match status" value="1"/>
</dbReference>
<protein>
    <submittedName>
        <fullName evidence="9">Carbohydrate ABC transporter permease</fullName>
    </submittedName>
</protein>
<comment type="subcellular location">
    <subcellularLocation>
        <location evidence="1 7">Cell membrane</location>
        <topology evidence="1 7">Multi-pass membrane protein</topology>
    </subcellularLocation>
</comment>
<dbReference type="Proteomes" id="UP000480151">
    <property type="component" value="Unassembled WGS sequence"/>
</dbReference>
<dbReference type="GO" id="GO:0005886">
    <property type="term" value="C:plasma membrane"/>
    <property type="evidence" value="ECO:0007669"/>
    <property type="project" value="UniProtKB-SubCell"/>
</dbReference>
<feature type="transmembrane region" description="Helical" evidence="7">
    <location>
        <begin position="180"/>
        <end position="203"/>
    </location>
</feature>
<evidence type="ECO:0000256" key="6">
    <source>
        <dbReference type="ARBA" id="ARBA00023136"/>
    </source>
</evidence>